<keyword evidence="1" id="KW-0812">Transmembrane</keyword>
<comment type="caution">
    <text evidence="3">The sequence shown here is derived from an EMBL/GenBank/DDBJ whole genome shotgun (WGS) entry which is preliminary data.</text>
</comment>
<dbReference type="InterPro" id="IPR043726">
    <property type="entry name" value="LiaI-LiaF-like_TM1"/>
</dbReference>
<evidence type="ECO:0000259" key="2">
    <source>
        <dbReference type="Pfam" id="PF18917"/>
    </source>
</evidence>
<dbReference type="STRING" id="1817863.A2Y62_22280"/>
<accession>A0A1F5VJI3</accession>
<dbReference type="EMBL" id="MFGW01000162">
    <property type="protein sequence ID" value="OGF63582.1"/>
    <property type="molecule type" value="Genomic_DNA"/>
</dbReference>
<protein>
    <recommendedName>
        <fullName evidence="2">LiaI-LiaF-like transmembrane region domain-containing protein</fullName>
    </recommendedName>
</protein>
<keyword evidence="1" id="KW-1133">Transmembrane helix</keyword>
<evidence type="ECO:0000313" key="3">
    <source>
        <dbReference type="EMBL" id="OGF63582.1"/>
    </source>
</evidence>
<gene>
    <name evidence="3" type="ORF">A2Y62_22280</name>
</gene>
<dbReference type="Pfam" id="PF18917">
    <property type="entry name" value="LiaI-LiaF-like_TM1"/>
    <property type="match status" value="1"/>
</dbReference>
<name>A0A1F5VJI3_9BACT</name>
<evidence type="ECO:0000256" key="1">
    <source>
        <dbReference type="SAM" id="Phobius"/>
    </source>
</evidence>
<keyword evidence="1" id="KW-0472">Membrane</keyword>
<feature type="domain" description="LiaI-LiaF-like transmembrane region" evidence="2">
    <location>
        <begin position="10"/>
        <end position="53"/>
    </location>
</feature>
<sequence>MNKGEKLEHFIFGIVLLIVGLIFLVNNYYPELDLWSTIVKLWPVLLIAYGIKKLFIAQALRETEYEK</sequence>
<feature type="transmembrane region" description="Helical" evidence="1">
    <location>
        <begin position="7"/>
        <end position="28"/>
    </location>
</feature>
<proteinExistence type="predicted"/>
<feature type="transmembrane region" description="Helical" evidence="1">
    <location>
        <begin position="34"/>
        <end position="51"/>
    </location>
</feature>
<dbReference type="Proteomes" id="UP000178943">
    <property type="component" value="Unassembled WGS sequence"/>
</dbReference>
<evidence type="ECO:0000313" key="4">
    <source>
        <dbReference type="Proteomes" id="UP000178943"/>
    </source>
</evidence>
<reference evidence="3 4" key="1">
    <citation type="journal article" date="2016" name="Nat. Commun.">
        <title>Thousands of microbial genomes shed light on interconnected biogeochemical processes in an aquifer system.</title>
        <authorList>
            <person name="Anantharaman K."/>
            <person name="Brown C.T."/>
            <person name="Hug L.A."/>
            <person name="Sharon I."/>
            <person name="Castelle C.J."/>
            <person name="Probst A.J."/>
            <person name="Thomas B.C."/>
            <person name="Singh A."/>
            <person name="Wilkins M.J."/>
            <person name="Karaoz U."/>
            <person name="Brodie E.L."/>
            <person name="Williams K.H."/>
            <person name="Hubbard S.S."/>
            <person name="Banfield J.F."/>
        </authorList>
    </citation>
    <scope>NUCLEOTIDE SEQUENCE [LARGE SCALE GENOMIC DNA]</scope>
</reference>
<organism evidence="3 4">
    <name type="scientific">Candidatus Fischerbacteria bacterium RBG_13_37_8</name>
    <dbReference type="NCBI Taxonomy" id="1817863"/>
    <lineage>
        <taxon>Bacteria</taxon>
        <taxon>Candidatus Fischeribacteriota</taxon>
    </lineage>
</organism>
<dbReference type="AlphaFoldDB" id="A0A1F5VJI3"/>